<name>A0A9P1C7Q3_9DINO</name>
<evidence type="ECO:0000313" key="2">
    <source>
        <dbReference type="EMBL" id="CAL1139979.1"/>
    </source>
</evidence>
<gene>
    <name evidence="1" type="ORF">C1SCF055_LOCUS13947</name>
</gene>
<proteinExistence type="predicted"/>
<dbReference type="EMBL" id="CAMXCT020001097">
    <property type="protein sequence ID" value="CAL1139979.1"/>
    <property type="molecule type" value="Genomic_DNA"/>
</dbReference>
<comment type="caution">
    <text evidence="1">The sequence shown here is derived from an EMBL/GenBank/DDBJ whole genome shotgun (WGS) entry which is preliminary data.</text>
</comment>
<dbReference type="EMBL" id="CAMXCT030001097">
    <property type="protein sequence ID" value="CAL4773916.1"/>
    <property type="molecule type" value="Genomic_DNA"/>
</dbReference>
<protein>
    <submittedName>
        <fullName evidence="1">Uncharacterized protein</fullName>
    </submittedName>
</protein>
<sequence length="467" mass="52619">MVGKQGSVYIVTCSDAIRQARVTRVRSDGLRKLAKVKLSRSESGAHHVFSTYGQSIDVKISRTDLPSKRGFPYVSFVNWLRYLVEYDQLEHLVGVKDLGEMNKILLTFWDKFSKIHTEHVISTKDTAFRKMCIPVLLHGDEGRGLKKKQLMVLATHGILGKGCSHSTNDVGGEALRLNMVGNTWLNHFLQCVLPISLYNETPEAFFHMLDLQAKEYKQLFEEGLVVQGRRYYVCCVGVKGDAPFISKSGKFERAFTRRPTRASSKKAADGICHLCLAGKENYDFPVPFEEYGVQRPAWLWTVGSVCPYSEPSPLLQIPFEIGGTTEALWCFDLFHNFHSGLGKYFASSAVCICLELVQLSIDDAFNFITADFNSYCRRNKESPYHKKLTKALFGVEQGFQDCPDGGWSKGDFTRLVLKWFGDYTSRHAEAAVAINECLGGLYREGVFIPAARCETRFAIFTLLRLVG</sequence>
<evidence type="ECO:0000313" key="1">
    <source>
        <dbReference type="EMBL" id="CAI3986604.1"/>
    </source>
</evidence>
<keyword evidence="3" id="KW-1185">Reference proteome</keyword>
<accession>A0A9P1C7Q3</accession>
<dbReference type="Proteomes" id="UP001152797">
    <property type="component" value="Unassembled WGS sequence"/>
</dbReference>
<dbReference type="AlphaFoldDB" id="A0A9P1C7Q3"/>
<evidence type="ECO:0000313" key="3">
    <source>
        <dbReference type="Proteomes" id="UP001152797"/>
    </source>
</evidence>
<organism evidence="1">
    <name type="scientific">Cladocopium goreaui</name>
    <dbReference type="NCBI Taxonomy" id="2562237"/>
    <lineage>
        <taxon>Eukaryota</taxon>
        <taxon>Sar</taxon>
        <taxon>Alveolata</taxon>
        <taxon>Dinophyceae</taxon>
        <taxon>Suessiales</taxon>
        <taxon>Symbiodiniaceae</taxon>
        <taxon>Cladocopium</taxon>
    </lineage>
</organism>
<reference evidence="2" key="2">
    <citation type="submission" date="2024-04" db="EMBL/GenBank/DDBJ databases">
        <authorList>
            <person name="Chen Y."/>
            <person name="Shah S."/>
            <person name="Dougan E. K."/>
            <person name="Thang M."/>
            <person name="Chan C."/>
        </authorList>
    </citation>
    <scope>NUCLEOTIDE SEQUENCE [LARGE SCALE GENOMIC DNA]</scope>
</reference>
<reference evidence="1" key="1">
    <citation type="submission" date="2022-10" db="EMBL/GenBank/DDBJ databases">
        <authorList>
            <person name="Chen Y."/>
            <person name="Dougan E. K."/>
            <person name="Chan C."/>
            <person name="Rhodes N."/>
            <person name="Thang M."/>
        </authorList>
    </citation>
    <scope>NUCLEOTIDE SEQUENCE</scope>
</reference>
<dbReference type="OrthoDB" id="407557at2759"/>
<dbReference type="EMBL" id="CAMXCT010001097">
    <property type="protein sequence ID" value="CAI3986604.1"/>
    <property type="molecule type" value="Genomic_DNA"/>
</dbReference>